<evidence type="ECO:0008006" key="3">
    <source>
        <dbReference type="Google" id="ProtNLM"/>
    </source>
</evidence>
<name>A0A369JHB3_HYPMA</name>
<dbReference type="Proteomes" id="UP000076154">
    <property type="component" value="Unassembled WGS sequence"/>
</dbReference>
<dbReference type="EMBL" id="LUEZ02000058">
    <property type="protein sequence ID" value="RDB20702.1"/>
    <property type="molecule type" value="Genomic_DNA"/>
</dbReference>
<evidence type="ECO:0000313" key="2">
    <source>
        <dbReference type="Proteomes" id="UP000076154"/>
    </source>
</evidence>
<keyword evidence="2" id="KW-1185">Reference proteome</keyword>
<dbReference type="OrthoDB" id="3066634at2759"/>
<protein>
    <recommendedName>
        <fullName evidence="3">Retrotransposon gag domain-containing protein</fullName>
    </recommendedName>
</protein>
<proteinExistence type="predicted"/>
<organism evidence="1 2">
    <name type="scientific">Hypsizygus marmoreus</name>
    <name type="common">White beech mushroom</name>
    <name type="synonym">Agaricus marmoreus</name>
    <dbReference type="NCBI Taxonomy" id="39966"/>
    <lineage>
        <taxon>Eukaryota</taxon>
        <taxon>Fungi</taxon>
        <taxon>Dikarya</taxon>
        <taxon>Basidiomycota</taxon>
        <taxon>Agaricomycotina</taxon>
        <taxon>Agaricomycetes</taxon>
        <taxon>Agaricomycetidae</taxon>
        <taxon>Agaricales</taxon>
        <taxon>Tricholomatineae</taxon>
        <taxon>Lyophyllaceae</taxon>
        <taxon>Hypsizygus</taxon>
    </lineage>
</organism>
<gene>
    <name evidence="1" type="ORF">Hypma_012325</name>
</gene>
<accession>A0A369JHB3</accession>
<dbReference type="InParanoid" id="A0A369JHB3"/>
<comment type="caution">
    <text evidence="1">The sequence shown here is derived from an EMBL/GenBank/DDBJ whole genome shotgun (WGS) entry which is preliminary data.</text>
</comment>
<reference evidence="1" key="1">
    <citation type="submission" date="2018-04" db="EMBL/GenBank/DDBJ databases">
        <title>Whole genome sequencing of Hypsizygus marmoreus.</title>
        <authorList>
            <person name="Choi I.-G."/>
            <person name="Min B."/>
            <person name="Kim J.-G."/>
            <person name="Kim S."/>
            <person name="Oh Y.-L."/>
            <person name="Kong W.-S."/>
            <person name="Park H."/>
            <person name="Jeong J."/>
            <person name="Song E.-S."/>
        </authorList>
    </citation>
    <scope>NUCLEOTIDE SEQUENCE [LARGE SCALE GENOMIC DNA]</scope>
    <source>
        <strain evidence="1">51987-8</strain>
    </source>
</reference>
<sequence>MYITVHADYRYLLEGLDSGKAAWQKLKAHFNRSTMGHRIAARADLYSIIHDPELPIDKYIQSLTTARKRLKDLGCAIDNTEFIDVLLMHLDSSFHPVRAYILAQKTEPDLETVKSMLVGSACQIWFRSNLNLGDCASSTWAGCSVGYS</sequence>
<evidence type="ECO:0000313" key="1">
    <source>
        <dbReference type="EMBL" id="RDB20702.1"/>
    </source>
</evidence>
<dbReference type="Pfam" id="PF14223">
    <property type="entry name" value="Retrotran_gag_2"/>
    <property type="match status" value="1"/>
</dbReference>
<dbReference type="AlphaFoldDB" id="A0A369JHB3"/>